<dbReference type="Proteomes" id="UP001210925">
    <property type="component" value="Unassembled WGS sequence"/>
</dbReference>
<organism evidence="3 4">
    <name type="scientific">Boothiomyces macroporosus</name>
    <dbReference type="NCBI Taxonomy" id="261099"/>
    <lineage>
        <taxon>Eukaryota</taxon>
        <taxon>Fungi</taxon>
        <taxon>Fungi incertae sedis</taxon>
        <taxon>Chytridiomycota</taxon>
        <taxon>Chytridiomycota incertae sedis</taxon>
        <taxon>Chytridiomycetes</taxon>
        <taxon>Rhizophydiales</taxon>
        <taxon>Terramycetaceae</taxon>
        <taxon>Boothiomyces</taxon>
    </lineage>
</organism>
<dbReference type="PRINTS" id="PR00081">
    <property type="entry name" value="GDHRDH"/>
</dbReference>
<dbReference type="InterPro" id="IPR057326">
    <property type="entry name" value="KR_dom"/>
</dbReference>
<sequence length="358" mass="39757">MARNSSYSFLYLLFSPLIWITSKVYSILPTTDILIIVEALEYMFNNLQVFLFSLVGYDLKFISYDHGSVLITGASSAIGGSVAIQLAEQGYTVFAGVNALPDAHRLKTFISPKNHHRLIPLLLDVTNQNHIQHAVQTVLHNFSQAPERERQLVGIINCVGMPFDGPLETISAQDWTHILQVNTVGPFAVISAFMDLLRESRGRVINLSSANTMIASPIHGVYSASKQALENATHTLRNEVFRFGISVSLIIYGAVDTSSNFSRPIVETKRNSTNFTPKQETLYKPLVKSVSIIDKETKEHTVEASVATRAIVHALTSETPKSRYLVGIDSKLTRLFGWVFSDRVLDLAYQVLVNQSAQ</sequence>
<reference evidence="3" key="1">
    <citation type="submission" date="2020-05" db="EMBL/GenBank/DDBJ databases">
        <title>Phylogenomic resolution of chytrid fungi.</title>
        <authorList>
            <person name="Stajich J.E."/>
            <person name="Amses K."/>
            <person name="Simmons R."/>
            <person name="Seto K."/>
            <person name="Myers J."/>
            <person name="Bonds A."/>
            <person name="Quandt C.A."/>
            <person name="Barry K."/>
            <person name="Liu P."/>
            <person name="Grigoriev I."/>
            <person name="Longcore J.E."/>
            <person name="James T.Y."/>
        </authorList>
    </citation>
    <scope>NUCLEOTIDE SEQUENCE</scope>
    <source>
        <strain evidence="3">PLAUS21</strain>
    </source>
</reference>
<proteinExistence type="predicted"/>
<dbReference type="PANTHER" id="PTHR43313">
    <property type="entry name" value="SHORT-CHAIN DEHYDROGENASE/REDUCTASE FAMILY 9C"/>
    <property type="match status" value="1"/>
</dbReference>
<dbReference type="AlphaFoldDB" id="A0AAD5UGS7"/>
<accession>A0AAD5UGS7</accession>
<dbReference type="InterPro" id="IPR002347">
    <property type="entry name" value="SDR_fam"/>
</dbReference>
<comment type="caution">
    <text evidence="3">The sequence shown here is derived from an EMBL/GenBank/DDBJ whole genome shotgun (WGS) entry which is preliminary data.</text>
</comment>
<keyword evidence="4" id="KW-1185">Reference proteome</keyword>
<dbReference type="SMART" id="SM00822">
    <property type="entry name" value="PKS_KR"/>
    <property type="match status" value="1"/>
</dbReference>
<protein>
    <recommendedName>
        <fullName evidence="2">Ketoreductase domain-containing protein</fullName>
    </recommendedName>
</protein>
<dbReference type="InterPro" id="IPR036291">
    <property type="entry name" value="NAD(P)-bd_dom_sf"/>
</dbReference>
<dbReference type="SUPFAM" id="SSF51735">
    <property type="entry name" value="NAD(P)-binding Rossmann-fold domains"/>
    <property type="match status" value="1"/>
</dbReference>
<dbReference type="GO" id="GO:0008202">
    <property type="term" value="P:steroid metabolic process"/>
    <property type="evidence" value="ECO:0007669"/>
    <property type="project" value="TreeGrafter"/>
</dbReference>
<evidence type="ECO:0000313" key="4">
    <source>
        <dbReference type="Proteomes" id="UP001210925"/>
    </source>
</evidence>
<name>A0AAD5UGS7_9FUNG</name>
<dbReference type="EMBL" id="JADGKB010000035">
    <property type="protein sequence ID" value="KAJ3257711.1"/>
    <property type="molecule type" value="Genomic_DNA"/>
</dbReference>
<evidence type="ECO:0000313" key="3">
    <source>
        <dbReference type="EMBL" id="KAJ3257711.1"/>
    </source>
</evidence>
<dbReference type="GO" id="GO:0016491">
    <property type="term" value="F:oxidoreductase activity"/>
    <property type="evidence" value="ECO:0007669"/>
    <property type="project" value="TreeGrafter"/>
</dbReference>
<evidence type="ECO:0000259" key="2">
    <source>
        <dbReference type="SMART" id="SM00822"/>
    </source>
</evidence>
<dbReference type="Gene3D" id="3.40.50.720">
    <property type="entry name" value="NAD(P)-binding Rossmann-like Domain"/>
    <property type="match status" value="1"/>
</dbReference>
<dbReference type="PANTHER" id="PTHR43313:SF1">
    <property type="entry name" value="3BETA-HYDROXYSTEROID DEHYDROGENASE DHS-16"/>
    <property type="match status" value="1"/>
</dbReference>
<evidence type="ECO:0000256" key="1">
    <source>
        <dbReference type="SAM" id="SignalP"/>
    </source>
</evidence>
<feature type="signal peptide" evidence="1">
    <location>
        <begin position="1"/>
        <end position="26"/>
    </location>
</feature>
<dbReference type="Pfam" id="PF00106">
    <property type="entry name" value="adh_short"/>
    <property type="match status" value="1"/>
</dbReference>
<feature type="domain" description="Ketoreductase" evidence="2">
    <location>
        <begin position="67"/>
        <end position="254"/>
    </location>
</feature>
<keyword evidence="1" id="KW-0732">Signal</keyword>
<feature type="chain" id="PRO_5042246569" description="Ketoreductase domain-containing protein" evidence="1">
    <location>
        <begin position="27"/>
        <end position="358"/>
    </location>
</feature>
<gene>
    <name evidence="3" type="ORF">HK103_004338</name>
</gene>